<protein>
    <submittedName>
        <fullName evidence="1">Uncharacterized protein</fullName>
    </submittedName>
</protein>
<organism evidence="1 2">
    <name type="scientific">Daphnia magna</name>
    <dbReference type="NCBI Taxonomy" id="35525"/>
    <lineage>
        <taxon>Eukaryota</taxon>
        <taxon>Metazoa</taxon>
        <taxon>Ecdysozoa</taxon>
        <taxon>Arthropoda</taxon>
        <taxon>Crustacea</taxon>
        <taxon>Branchiopoda</taxon>
        <taxon>Diplostraca</taxon>
        <taxon>Cladocera</taxon>
        <taxon>Anomopoda</taxon>
        <taxon>Daphniidae</taxon>
        <taxon>Daphnia</taxon>
    </lineage>
</organism>
<accession>A0A164J1F1</accession>
<sequence>MHRSLSIPSIPNSVCSMLTNPLANLYRICLQSYVDYNNQQQTCDTKFCLNHLNIYQKFFHFRSLFKNLVLEIVIRAFSLF</sequence>
<dbReference type="EMBL" id="LRGB01006001">
    <property type="protein sequence ID" value="KZS01855.1"/>
    <property type="molecule type" value="Genomic_DNA"/>
</dbReference>
<comment type="caution">
    <text evidence="1">The sequence shown here is derived from an EMBL/GenBank/DDBJ whole genome shotgun (WGS) entry which is preliminary data.</text>
</comment>
<dbReference type="AlphaFoldDB" id="A0A164J1F1"/>
<proteinExistence type="predicted"/>
<dbReference type="Proteomes" id="UP000076858">
    <property type="component" value="Unassembled WGS sequence"/>
</dbReference>
<reference evidence="1 2" key="1">
    <citation type="submission" date="2016-03" db="EMBL/GenBank/DDBJ databases">
        <title>EvidentialGene: Evidence-directed Construction of Genes on Genomes.</title>
        <authorList>
            <person name="Gilbert D.G."/>
            <person name="Choi J.-H."/>
            <person name="Mockaitis K."/>
            <person name="Colbourne J."/>
            <person name="Pfrender M."/>
        </authorList>
    </citation>
    <scope>NUCLEOTIDE SEQUENCE [LARGE SCALE GENOMIC DNA]</scope>
    <source>
        <strain evidence="1 2">Xinb3</strain>
        <tissue evidence="1">Complete organism</tissue>
    </source>
</reference>
<name>A0A164J1F1_9CRUS</name>
<gene>
    <name evidence="1" type="ORF">APZ42_001359</name>
</gene>
<keyword evidence="2" id="KW-1185">Reference proteome</keyword>
<evidence type="ECO:0000313" key="1">
    <source>
        <dbReference type="EMBL" id="KZS01855.1"/>
    </source>
</evidence>
<evidence type="ECO:0000313" key="2">
    <source>
        <dbReference type="Proteomes" id="UP000076858"/>
    </source>
</evidence>